<organism evidence="2 3">
    <name type="scientific">Herpetosiphon gulosus</name>
    <dbReference type="NCBI Taxonomy" id="1973496"/>
    <lineage>
        <taxon>Bacteria</taxon>
        <taxon>Bacillati</taxon>
        <taxon>Chloroflexota</taxon>
        <taxon>Chloroflexia</taxon>
        <taxon>Herpetosiphonales</taxon>
        <taxon>Herpetosiphonaceae</taxon>
        <taxon>Herpetosiphon</taxon>
    </lineage>
</organism>
<dbReference type="Proteomes" id="UP001428290">
    <property type="component" value="Unassembled WGS sequence"/>
</dbReference>
<keyword evidence="3" id="KW-1185">Reference proteome</keyword>
<protein>
    <submittedName>
        <fullName evidence="2">Uncharacterized protein</fullName>
    </submittedName>
</protein>
<evidence type="ECO:0000313" key="3">
    <source>
        <dbReference type="Proteomes" id="UP001428290"/>
    </source>
</evidence>
<dbReference type="EMBL" id="BAABRU010000022">
    <property type="protein sequence ID" value="GAA5530702.1"/>
    <property type="molecule type" value="Genomic_DNA"/>
</dbReference>
<proteinExistence type="predicted"/>
<evidence type="ECO:0000256" key="1">
    <source>
        <dbReference type="SAM" id="MobiDB-lite"/>
    </source>
</evidence>
<sequence length="309" mass="33894">MLVLGMLANPCPSLIGNGPRHPRDNQPTMHLLLLANNDRTIPRGHRAKLADKRGQRLHRMPRIGNEGIAGQAGDPQDPLLVVVVQPLEMVKPTIRKQQTPRRQIALLDRALPLRGPSVDQIKRGDRAREHIELNTTFEGGSAARGRIATAAPGAGKGIGQPDSGAVMDAHAGKALEDGQGHGIGGDDGLDAGEDEPVEQVSGGHGEARYHYITHLALAENWATLWQVLDAGDYGEQKTRFDPSTRLYVLDLDRCRESTITEGQSVNEHIQNLPRLWKYSLLRTMLSSRVDQWPEDLFIALVISMSPFLV</sequence>
<accession>A0ABP9X5L7</accession>
<feature type="compositionally biased region" description="Acidic residues" evidence="1">
    <location>
        <begin position="187"/>
        <end position="197"/>
    </location>
</feature>
<evidence type="ECO:0000313" key="2">
    <source>
        <dbReference type="EMBL" id="GAA5530702.1"/>
    </source>
</evidence>
<name>A0ABP9X5L7_9CHLR</name>
<comment type="caution">
    <text evidence="2">The sequence shown here is derived from an EMBL/GenBank/DDBJ whole genome shotgun (WGS) entry which is preliminary data.</text>
</comment>
<feature type="region of interest" description="Disordered" evidence="1">
    <location>
        <begin position="178"/>
        <end position="201"/>
    </location>
</feature>
<gene>
    <name evidence="2" type="ORF">Hgul01_04525</name>
</gene>
<reference evidence="2 3" key="1">
    <citation type="submission" date="2024-02" db="EMBL/GenBank/DDBJ databases">
        <title>Herpetosiphon gulosus NBRC 112829.</title>
        <authorList>
            <person name="Ichikawa N."/>
            <person name="Katano-Makiyama Y."/>
            <person name="Hidaka K."/>
        </authorList>
    </citation>
    <scope>NUCLEOTIDE SEQUENCE [LARGE SCALE GENOMIC DNA]</scope>
    <source>
        <strain evidence="2 3">NBRC 112829</strain>
    </source>
</reference>